<dbReference type="PANTHER" id="PTHR15323">
    <property type="entry name" value="D123 PROTEIN"/>
    <property type="match status" value="1"/>
</dbReference>
<protein>
    <submittedName>
        <fullName evidence="3">Cell division cycle protein 123 homolog</fullName>
    </submittedName>
</protein>
<dbReference type="GO" id="GO:0051301">
    <property type="term" value="P:cell division"/>
    <property type="evidence" value="ECO:0007669"/>
    <property type="project" value="UniProtKB-KW"/>
</dbReference>
<keyword evidence="2" id="KW-1185">Reference proteome</keyword>
<evidence type="ECO:0000313" key="2">
    <source>
        <dbReference type="Proteomes" id="UP000694888"/>
    </source>
</evidence>
<gene>
    <name evidence="3" type="primary">LOC101849943</name>
</gene>
<dbReference type="PANTHER" id="PTHR15323:SF6">
    <property type="entry name" value="CELL DIVISION CYCLE PROTEIN 123 HOMOLOG"/>
    <property type="match status" value="1"/>
</dbReference>
<dbReference type="RefSeq" id="XP_005103157.1">
    <property type="nucleotide sequence ID" value="XM_005103100.3"/>
</dbReference>
<evidence type="ECO:0000256" key="1">
    <source>
        <dbReference type="ARBA" id="ARBA00011047"/>
    </source>
</evidence>
<dbReference type="SUPFAM" id="SSF56059">
    <property type="entry name" value="Glutathione synthetase ATP-binding domain-like"/>
    <property type="match status" value="1"/>
</dbReference>
<name>A0ABM0JWH5_APLCA</name>
<dbReference type="InterPro" id="IPR009772">
    <property type="entry name" value="CDC123"/>
</dbReference>
<comment type="similarity">
    <text evidence="1">Belongs to the CDC123 family.</text>
</comment>
<dbReference type="Pfam" id="PF07065">
    <property type="entry name" value="D123"/>
    <property type="match status" value="1"/>
</dbReference>
<dbReference type="GeneID" id="101849943"/>
<proteinExistence type="inferred from homology"/>
<evidence type="ECO:0000313" key="3">
    <source>
        <dbReference type="RefSeq" id="XP_005103157.1"/>
    </source>
</evidence>
<keyword evidence="3" id="KW-0131">Cell cycle</keyword>
<reference evidence="3" key="1">
    <citation type="submission" date="2025-08" db="UniProtKB">
        <authorList>
            <consortium name="RefSeq"/>
        </authorList>
    </citation>
    <scope>IDENTIFICATION</scope>
</reference>
<keyword evidence="3" id="KW-0132">Cell division</keyword>
<dbReference type="Proteomes" id="UP000694888">
    <property type="component" value="Unplaced"/>
</dbReference>
<organism evidence="2 3">
    <name type="scientific">Aplysia californica</name>
    <name type="common">California sea hare</name>
    <dbReference type="NCBI Taxonomy" id="6500"/>
    <lineage>
        <taxon>Eukaryota</taxon>
        <taxon>Metazoa</taxon>
        <taxon>Spiralia</taxon>
        <taxon>Lophotrochozoa</taxon>
        <taxon>Mollusca</taxon>
        <taxon>Gastropoda</taxon>
        <taxon>Heterobranchia</taxon>
        <taxon>Euthyneura</taxon>
        <taxon>Tectipleura</taxon>
        <taxon>Aplysiida</taxon>
        <taxon>Aplysioidea</taxon>
        <taxon>Aplysiidae</taxon>
        <taxon>Aplysia</taxon>
    </lineage>
</organism>
<accession>A0ABM0JWH5</accession>
<sequence length="368" mass="42992">MTEKTLAEQLQSVKLKSTGELTRDYSSPKTGGFLHQDEINAYQESVLDANMEEWLQYLKDFTFPSEFVPITIDEANMFVNVYRRLFANLDPSGISTISWKENLSAEELVKVEDISCRLQTAIDSFTRKEEAKFVFIKLSSRSPKDAPLAQDRFKSLYKHYLEKEQKEERFLENTQIKCLLKACFEALRMSTADEALDACFRSERTYQDLLLALAVPDRFRENWVIRKFVEIDVDMEFRAFVSNRRMTAISQYNFLYYSKRLKENQQYYCDLIHRFYEQEIAEKLQGFLHSFIIDFAVCGEGSKIWVIEINPFLPTTDSALFSWEREKQLLEGSHQDLVFRVTEKPRPGAKSMLPAGMKDLINACKSEN</sequence>